<dbReference type="GO" id="GO:0003887">
    <property type="term" value="F:DNA-directed DNA polymerase activity"/>
    <property type="evidence" value="ECO:0007669"/>
    <property type="project" value="UniProtKB-EC"/>
</dbReference>
<dbReference type="AlphaFoldDB" id="A0A517XQ83"/>
<dbReference type="InterPro" id="IPR017961">
    <property type="entry name" value="DNA_pol_Y-fam_little_finger"/>
</dbReference>
<reference evidence="3 4" key="1">
    <citation type="submission" date="2019-02" db="EMBL/GenBank/DDBJ databases">
        <title>Deep-cultivation of Planctomycetes and their phenomic and genomic characterization uncovers novel biology.</title>
        <authorList>
            <person name="Wiegand S."/>
            <person name="Jogler M."/>
            <person name="Boedeker C."/>
            <person name="Pinto D."/>
            <person name="Vollmers J."/>
            <person name="Rivas-Marin E."/>
            <person name="Kohn T."/>
            <person name="Peeters S.H."/>
            <person name="Heuer A."/>
            <person name="Rast P."/>
            <person name="Oberbeckmann S."/>
            <person name="Bunk B."/>
            <person name="Jeske O."/>
            <person name="Meyerdierks A."/>
            <person name="Storesund J.E."/>
            <person name="Kallscheuer N."/>
            <person name="Luecker S."/>
            <person name="Lage O.M."/>
            <person name="Pohl T."/>
            <person name="Merkel B.J."/>
            <person name="Hornburger P."/>
            <person name="Mueller R.-W."/>
            <person name="Bruemmer F."/>
            <person name="Labrenz M."/>
            <person name="Spormann A.M."/>
            <person name="Op den Camp H."/>
            <person name="Overmann J."/>
            <person name="Amann R."/>
            <person name="Jetten M.S.M."/>
            <person name="Mascher T."/>
            <person name="Medema M.H."/>
            <person name="Devos D.P."/>
            <person name="Kaster A.-K."/>
            <person name="Ovreas L."/>
            <person name="Rohde M."/>
            <person name="Galperin M.Y."/>
            <person name="Jogler C."/>
        </authorList>
    </citation>
    <scope>NUCLEOTIDE SEQUENCE [LARGE SCALE GENOMIC DNA]</scope>
    <source>
        <strain evidence="3 4">ETA_A1</strain>
    </source>
</reference>
<name>A0A517XQ83_9BACT</name>
<dbReference type="PANTHER" id="PTHR11076">
    <property type="entry name" value="DNA REPAIR POLYMERASE UMUC / TRANSFERASE FAMILY MEMBER"/>
    <property type="match status" value="1"/>
</dbReference>
<dbReference type="GO" id="GO:0009432">
    <property type="term" value="P:SOS response"/>
    <property type="evidence" value="ECO:0007669"/>
    <property type="project" value="TreeGrafter"/>
</dbReference>
<keyword evidence="3" id="KW-0548">Nucleotidyltransferase</keyword>
<dbReference type="GO" id="GO:0003684">
    <property type="term" value="F:damaged DNA binding"/>
    <property type="evidence" value="ECO:0007669"/>
    <property type="project" value="InterPro"/>
</dbReference>
<evidence type="ECO:0000313" key="4">
    <source>
        <dbReference type="Proteomes" id="UP000319576"/>
    </source>
</evidence>
<dbReference type="GO" id="GO:0042276">
    <property type="term" value="P:error-prone translesion synthesis"/>
    <property type="evidence" value="ECO:0007669"/>
    <property type="project" value="TreeGrafter"/>
</dbReference>
<dbReference type="KEGG" id="uli:ETAA1_15990"/>
<sequence>MGALVGFGDADAFYASAEVVRRPWLRGMPVGVLGNQGACVIARSYEMKSRGVKVGEPIWDAVVKCPDGIYLKRDFRWYEELSRKIQRELGTFSPTVEYYSIDECFWRAVPESGRTWQQTAEAVRAHVRARVGVPMTVAYARSRTLAKLFADTSKPNGAIAVTDPDHETALLARLPVTEIAGIGARRAAKLEKYGIRTCLDFRKAPGHLIRQLLTIRGHDLWRECNGAPADPIRPERTPHKNISRGGSLAGRVRDALSLYGWLVRNVERLIEELHYHVVRPRVLTVYVSYHDAPGAGGSVNLNVPSDRFDELLEAAKVGLRKAWRRGESATHMHLIASRLVRPPGWQQSLFDAPDPRADAVARVKREVNERFGRFTLRSGATLFANDFYLDPANDFDVCDIRGKFCF</sequence>
<gene>
    <name evidence="3" type="primary">dinB_1</name>
    <name evidence="3" type="ORF">ETAA1_15990</name>
</gene>
<dbReference type="EMBL" id="CP036273">
    <property type="protein sequence ID" value="QDU19669.1"/>
    <property type="molecule type" value="Genomic_DNA"/>
</dbReference>
<dbReference type="PANTHER" id="PTHR11076:SF34">
    <property type="entry name" value="PROTEIN UMUC"/>
    <property type="match status" value="1"/>
</dbReference>
<keyword evidence="3" id="KW-0808">Transferase</keyword>
<dbReference type="RefSeq" id="WP_145235983.1">
    <property type="nucleotide sequence ID" value="NZ_CP036273.1"/>
</dbReference>
<feature type="domain" description="UmuC" evidence="2">
    <location>
        <begin position="5"/>
        <end position="183"/>
    </location>
</feature>
<comment type="similarity">
    <text evidence="1">Belongs to the DNA polymerase type-Y family.</text>
</comment>
<dbReference type="Pfam" id="PF00817">
    <property type="entry name" value="IMS"/>
    <property type="match status" value="1"/>
</dbReference>
<proteinExistence type="inferred from homology"/>
<accession>A0A517XQ83</accession>
<dbReference type="GO" id="GO:0006281">
    <property type="term" value="P:DNA repair"/>
    <property type="evidence" value="ECO:0007669"/>
    <property type="project" value="InterPro"/>
</dbReference>
<dbReference type="Gene3D" id="3.30.70.270">
    <property type="match status" value="1"/>
</dbReference>
<dbReference type="Proteomes" id="UP000319576">
    <property type="component" value="Chromosome"/>
</dbReference>
<evidence type="ECO:0000313" key="3">
    <source>
        <dbReference type="EMBL" id="QDU19669.1"/>
    </source>
</evidence>
<dbReference type="OrthoDB" id="9808813at2"/>
<organism evidence="3 4">
    <name type="scientific">Urbifossiella limnaea</name>
    <dbReference type="NCBI Taxonomy" id="2528023"/>
    <lineage>
        <taxon>Bacteria</taxon>
        <taxon>Pseudomonadati</taxon>
        <taxon>Planctomycetota</taxon>
        <taxon>Planctomycetia</taxon>
        <taxon>Gemmatales</taxon>
        <taxon>Gemmataceae</taxon>
        <taxon>Urbifossiella</taxon>
    </lineage>
</organism>
<dbReference type="SUPFAM" id="SSF56672">
    <property type="entry name" value="DNA/RNA polymerases"/>
    <property type="match status" value="1"/>
</dbReference>
<dbReference type="InterPro" id="IPR050116">
    <property type="entry name" value="DNA_polymerase-Y"/>
</dbReference>
<dbReference type="InterPro" id="IPR001126">
    <property type="entry name" value="UmuC"/>
</dbReference>
<dbReference type="InterPro" id="IPR043128">
    <property type="entry name" value="Rev_trsase/Diguanyl_cyclase"/>
</dbReference>
<dbReference type="InterPro" id="IPR043502">
    <property type="entry name" value="DNA/RNA_pol_sf"/>
</dbReference>
<dbReference type="EC" id="2.7.7.7" evidence="3"/>
<evidence type="ECO:0000259" key="2">
    <source>
        <dbReference type="PROSITE" id="PS50173"/>
    </source>
</evidence>
<protein>
    <submittedName>
        <fullName evidence="3">DNA polymerase IV</fullName>
        <ecNumber evidence="3">2.7.7.7</ecNumber>
    </submittedName>
</protein>
<dbReference type="Gene3D" id="1.10.150.20">
    <property type="entry name" value="5' to 3' exonuclease, C-terminal subdomain"/>
    <property type="match status" value="1"/>
</dbReference>
<dbReference type="PROSITE" id="PS50173">
    <property type="entry name" value="UMUC"/>
    <property type="match status" value="1"/>
</dbReference>
<keyword evidence="4" id="KW-1185">Reference proteome</keyword>
<evidence type="ECO:0000256" key="1">
    <source>
        <dbReference type="ARBA" id="ARBA00010945"/>
    </source>
</evidence>
<dbReference type="Gene3D" id="3.40.1170.60">
    <property type="match status" value="1"/>
</dbReference>
<dbReference type="Pfam" id="PF11799">
    <property type="entry name" value="IMS_C"/>
    <property type="match status" value="1"/>
</dbReference>
<dbReference type="GO" id="GO:0005829">
    <property type="term" value="C:cytosol"/>
    <property type="evidence" value="ECO:0007669"/>
    <property type="project" value="TreeGrafter"/>
</dbReference>